<dbReference type="InterPro" id="IPR036397">
    <property type="entry name" value="RNaseH_sf"/>
</dbReference>
<evidence type="ECO:0000256" key="15">
    <source>
        <dbReference type="PIRSR" id="PIRSR000977-2"/>
    </source>
</evidence>
<feature type="binding site" evidence="15">
    <location>
        <position position="15"/>
    </location>
    <ligand>
        <name>Mg(2+)</name>
        <dbReference type="ChEBI" id="CHEBI:18420"/>
        <label>2</label>
    </ligand>
</feature>
<evidence type="ECO:0000256" key="13">
    <source>
        <dbReference type="PIRNR" id="PIRNR000977"/>
    </source>
</evidence>
<dbReference type="Gene3D" id="1.20.1280.70">
    <property type="entry name" value="Exonuclease ExoI, domain 3"/>
    <property type="match status" value="1"/>
</dbReference>
<dbReference type="SUPFAM" id="SSF53098">
    <property type="entry name" value="Ribonuclease H-like"/>
    <property type="match status" value="1"/>
</dbReference>
<feature type="domain" description="ExoI SH3-like" evidence="16">
    <location>
        <begin position="202"/>
        <end position="365"/>
    </location>
</feature>
<dbReference type="Pfam" id="PF00929">
    <property type="entry name" value="RNase_T"/>
    <property type="match status" value="1"/>
</dbReference>
<evidence type="ECO:0000256" key="11">
    <source>
        <dbReference type="ARBA" id="ARBA00023204"/>
    </source>
</evidence>
<evidence type="ECO:0000256" key="14">
    <source>
        <dbReference type="PIRSR" id="PIRSR000977-1"/>
    </source>
</evidence>
<dbReference type="Proteomes" id="UP000053586">
    <property type="component" value="Unassembled WGS sequence"/>
</dbReference>
<dbReference type="InterPro" id="IPR038649">
    <property type="entry name" value="EXOI_SH3_sf"/>
</dbReference>
<dbReference type="EMBL" id="BAET01000007">
    <property type="protein sequence ID" value="GAB54913.1"/>
    <property type="molecule type" value="Genomic_DNA"/>
</dbReference>
<evidence type="ECO:0000256" key="3">
    <source>
        <dbReference type="ARBA" id="ARBA00019900"/>
    </source>
</evidence>
<evidence type="ECO:0000256" key="1">
    <source>
        <dbReference type="ARBA" id="ARBA00000563"/>
    </source>
</evidence>
<dbReference type="InterPro" id="IPR013520">
    <property type="entry name" value="Ribonucl_H"/>
</dbReference>
<dbReference type="Gene3D" id="1.10.287.1240">
    <property type="match status" value="1"/>
</dbReference>
<dbReference type="CDD" id="cd06138">
    <property type="entry name" value="ExoI_N"/>
    <property type="match status" value="1"/>
</dbReference>
<evidence type="ECO:0000256" key="6">
    <source>
        <dbReference type="ARBA" id="ARBA00022763"/>
    </source>
</evidence>
<accession>H5T9D6</accession>
<keyword evidence="11 13" id="KW-0234">DNA repair</keyword>
<comment type="catalytic activity">
    <reaction evidence="1 13">
        <text>Exonucleolytic cleavage in the 3'- to 5'-direction to yield nucleoside 5'-phosphates.</text>
        <dbReference type="EC" id="3.1.11.1"/>
    </reaction>
</comment>
<dbReference type="EC" id="3.1.11.1" evidence="2 13"/>
<protein>
    <recommendedName>
        <fullName evidence="3 13">Exodeoxyribonuclease I</fullName>
        <ecNumber evidence="2 13">3.1.11.1</ecNumber>
    </recommendedName>
</protein>
<feature type="binding site" evidence="14">
    <location>
        <position position="165"/>
    </location>
    <ligand>
        <name>substrate</name>
    </ligand>
</feature>
<keyword evidence="6 13" id="KW-0227">DNA damage</keyword>
<dbReference type="InterPro" id="IPR013620">
    <property type="entry name" value="Exonuc_1_SH3"/>
</dbReference>
<dbReference type="GO" id="GO:0046872">
    <property type="term" value="F:metal ion binding"/>
    <property type="evidence" value="ECO:0007669"/>
    <property type="project" value="UniProtKB-KW"/>
</dbReference>
<dbReference type="GO" id="GO:0008310">
    <property type="term" value="F:single-stranded DNA 3'-5' DNA exonuclease activity"/>
    <property type="evidence" value="ECO:0007669"/>
    <property type="project" value="UniProtKB-EC"/>
</dbReference>
<dbReference type="InterPro" id="IPR034747">
    <property type="entry name" value="EXOI_SH3"/>
</dbReference>
<dbReference type="AlphaFoldDB" id="H5T9D6"/>
<evidence type="ECO:0000256" key="4">
    <source>
        <dbReference type="ARBA" id="ARBA00022722"/>
    </source>
</evidence>
<dbReference type="Pfam" id="PF26016">
    <property type="entry name" value="ExoI_C"/>
    <property type="match status" value="1"/>
</dbReference>
<dbReference type="STRING" id="56804.BAE46_00240"/>
<evidence type="ECO:0000256" key="2">
    <source>
        <dbReference type="ARBA" id="ARBA00012108"/>
    </source>
</evidence>
<dbReference type="eggNOG" id="COG2925">
    <property type="taxonomic scope" value="Bacteria"/>
</dbReference>
<evidence type="ECO:0000259" key="17">
    <source>
        <dbReference type="PROSITE" id="PS51785"/>
    </source>
</evidence>
<keyword evidence="19" id="KW-1185">Reference proteome</keyword>
<keyword evidence="9 15" id="KW-0460">Magnesium</keyword>
<dbReference type="GO" id="GO:0006281">
    <property type="term" value="P:DNA repair"/>
    <property type="evidence" value="ECO:0007669"/>
    <property type="project" value="UniProtKB-KW"/>
</dbReference>
<keyword evidence="4 13" id="KW-0540">Nuclease</keyword>
<dbReference type="Pfam" id="PF08411">
    <property type="entry name" value="ExoI_SH3"/>
    <property type="match status" value="1"/>
</dbReference>
<keyword evidence="5 15" id="KW-0479">Metal-binding</keyword>
<gene>
    <name evidence="18" type="primary">sbcB</name>
    <name evidence="18" type="ORF">GPUN_0775</name>
</gene>
<dbReference type="Gene3D" id="3.30.1520.20">
    <property type="entry name" value="Exonuclease ExoI, domain 2"/>
    <property type="match status" value="1"/>
</dbReference>
<evidence type="ECO:0000256" key="5">
    <source>
        <dbReference type="ARBA" id="ARBA00022723"/>
    </source>
</evidence>
<dbReference type="RefSeq" id="WP_006003485.1">
    <property type="nucleotide sequence ID" value="NZ_BAET01000007.1"/>
</dbReference>
<dbReference type="GO" id="GO:0003677">
    <property type="term" value="F:DNA binding"/>
    <property type="evidence" value="ECO:0007669"/>
    <property type="project" value="UniProtKB-KW"/>
</dbReference>
<feature type="domain" description="ExoI C-terminal" evidence="17">
    <location>
        <begin position="368"/>
        <end position="492"/>
    </location>
</feature>
<dbReference type="OrthoDB" id="9763470at2"/>
<feature type="binding site" evidence="15">
    <location>
        <position position="186"/>
    </location>
    <ligand>
        <name>Mg(2+)</name>
        <dbReference type="ChEBI" id="CHEBI:18420"/>
        <label>2</label>
    </ligand>
</feature>
<comment type="subunit">
    <text evidence="12">Monomer. Interacts with ssb (via C-terminus); this interaction stimulates the exonuclease activity by recruiting the enzyme to its substrate.</text>
</comment>
<keyword evidence="8 13" id="KW-0269">Exonuclease</keyword>
<dbReference type="NCBIfam" id="NF008746">
    <property type="entry name" value="PRK11779.1"/>
    <property type="match status" value="1"/>
</dbReference>
<sequence length="494" mass="56841">MTNEIQETILWHDYETFGINPKVDFPVQFAAIRTDLNLDIIDDKASIDWLCKMPFDYLPHPKACLVTGITPFYSLHKGLPEPVFAEKIYQQISQENTCVAGYNSMKFDEEVTRHLLFRNLFPVYEREFKHNNSRWDVIDLVRACYALRPQQIAWPLYEDGKPCFKLEALTQANSIEHTAAHNALSDVHATINIAKLIKTKQPKLYDYYWQLRNKHTVNDMLQQFQKNIFVHVSGFISSVQGCCSIIMPVCSHPHNKNAVICIDLLKPINLFEENEPQQLKQALFTQTSVSDSSSSAALVDAVADTPRLYNIAINKCPFVAPIKTLSGERAAQLGIDVDLAIKHYKRLANLPHLKDLCTGVYAQADVKPVPDNIDEQLYTSDFPSPADTRLKDFVRQQLPEQLAAFSGKFESALLNKLLFRYRARNYPNLLDENEITRWQQHVQERLTQGNKKSCLSLQEFFESIDELSQEYQQYPEKMKILQSLQRYAQQLTGM</sequence>
<feature type="binding site" evidence="14">
    <location>
        <position position="15"/>
    </location>
    <ligand>
        <name>substrate</name>
    </ligand>
</feature>
<reference evidence="18 19" key="2">
    <citation type="journal article" date="2017" name="Antonie Van Leeuwenhoek">
        <title>Rhizobium rhizosphaerae sp. nov., a novel species isolated from rice rhizosphere.</title>
        <authorList>
            <person name="Zhao J.J."/>
            <person name="Zhang J."/>
            <person name="Zhang R.J."/>
            <person name="Zhang C.W."/>
            <person name="Yin H.Q."/>
            <person name="Zhang X.X."/>
        </authorList>
    </citation>
    <scope>NUCLEOTIDE SEQUENCE [LARGE SCALE GENOMIC DNA]</scope>
    <source>
        <strain evidence="18 19">ACAM 611</strain>
    </source>
</reference>
<evidence type="ECO:0000256" key="9">
    <source>
        <dbReference type="ARBA" id="ARBA00022842"/>
    </source>
</evidence>
<evidence type="ECO:0000313" key="19">
    <source>
        <dbReference type="Proteomes" id="UP000053586"/>
    </source>
</evidence>
<feature type="binding site" evidence="15">
    <location>
        <position position="13"/>
    </location>
    <ligand>
        <name>Mg(2+)</name>
        <dbReference type="ChEBI" id="CHEBI:18420"/>
        <label>1</label>
    </ligand>
</feature>
<comment type="cofactor">
    <cofactor evidence="15">
        <name>Mg(2+)</name>
        <dbReference type="ChEBI" id="CHEBI:18420"/>
    </cofactor>
    <text evidence="15">Binds 2 Mg(2+) ions per monomer.</text>
</comment>
<dbReference type="PROSITE" id="PS51785">
    <property type="entry name" value="EXOI_C"/>
    <property type="match status" value="1"/>
</dbReference>
<dbReference type="FunFam" id="3.30.420.10:FF:000033">
    <property type="entry name" value="Exodeoxyribonuclease I"/>
    <property type="match status" value="1"/>
</dbReference>
<evidence type="ECO:0000256" key="12">
    <source>
        <dbReference type="ARBA" id="ARBA00046792"/>
    </source>
</evidence>
<evidence type="ECO:0000256" key="7">
    <source>
        <dbReference type="ARBA" id="ARBA00022801"/>
    </source>
</evidence>
<dbReference type="PIRSF" id="PIRSF000977">
    <property type="entry name" value="Exodeoxyribonuclease_I"/>
    <property type="match status" value="1"/>
</dbReference>
<organism evidence="18 19">
    <name type="scientific">Glaciecola punicea ACAM 611</name>
    <dbReference type="NCBI Taxonomy" id="1121923"/>
    <lineage>
        <taxon>Bacteria</taxon>
        <taxon>Pseudomonadati</taxon>
        <taxon>Pseudomonadota</taxon>
        <taxon>Gammaproteobacteria</taxon>
        <taxon>Alteromonadales</taxon>
        <taxon>Alteromonadaceae</taxon>
        <taxon>Glaciecola</taxon>
    </lineage>
</organism>
<name>H5T9D6_9ALTE</name>
<dbReference type="InterPro" id="IPR012337">
    <property type="entry name" value="RNaseH-like_sf"/>
</dbReference>
<evidence type="ECO:0000259" key="16">
    <source>
        <dbReference type="PROSITE" id="PS51784"/>
    </source>
</evidence>
<dbReference type="InterPro" id="IPR023607">
    <property type="entry name" value="Exodeoxyribonuclease_I"/>
</dbReference>
<keyword evidence="7 13" id="KW-0378">Hydrolase</keyword>
<dbReference type="InterPro" id="IPR058561">
    <property type="entry name" value="Exonuc_1_C"/>
</dbReference>
<evidence type="ECO:0000256" key="10">
    <source>
        <dbReference type="ARBA" id="ARBA00023125"/>
    </source>
</evidence>
<evidence type="ECO:0000313" key="18">
    <source>
        <dbReference type="EMBL" id="GAB54913.1"/>
    </source>
</evidence>
<dbReference type="PROSITE" id="PS51784">
    <property type="entry name" value="EXOI_SH3"/>
    <property type="match status" value="1"/>
</dbReference>
<proteinExistence type="predicted"/>
<reference evidence="18 19" key="1">
    <citation type="journal article" date="2012" name="J. Bacteriol.">
        <title>Genome sequence of proteorhodopsin-containing sea ice bacterium Glaciecola punicea ACAM 611T.</title>
        <authorList>
            <person name="Qin Q.-L."/>
            <person name="Xie B.-B."/>
            <person name="Shu Y.-L."/>
            <person name="Rong J.-C."/>
            <person name="Zhao D.-L."/>
            <person name="Zhang X.-Y."/>
            <person name="Chen X.-L."/>
            <person name="Zhou B.-C."/>
            <person name="Zhanga Y.-Z."/>
        </authorList>
    </citation>
    <scope>NUCLEOTIDE SEQUENCE [LARGE SCALE GENOMIC DNA]</scope>
    <source>
        <strain evidence="18 19">ACAM 611</strain>
    </source>
</reference>
<dbReference type="Gene3D" id="3.30.420.10">
    <property type="entry name" value="Ribonuclease H-like superfamily/Ribonuclease H"/>
    <property type="match status" value="1"/>
</dbReference>
<evidence type="ECO:0000256" key="8">
    <source>
        <dbReference type="ARBA" id="ARBA00022839"/>
    </source>
</evidence>
<keyword evidence="10" id="KW-0238">DNA-binding</keyword>
<comment type="caution">
    <text evidence="18">The sequence shown here is derived from an EMBL/GenBank/DDBJ whole genome shotgun (WGS) entry which is preliminary data.</text>
</comment>